<dbReference type="InterPro" id="IPR050493">
    <property type="entry name" value="FAD-dep_Monooxygenase_BioMet"/>
</dbReference>
<proteinExistence type="inferred from homology"/>
<dbReference type="AlphaFoldDB" id="A0A8H6NMN2"/>
<evidence type="ECO:0000313" key="8">
    <source>
        <dbReference type="EMBL" id="KAF6838235.1"/>
    </source>
</evidence>
<evidence type="ECO:0000256" key="3">
    <source>
        <dbReference type="ARBA" id="ARBA00022827"/>
    </source>
</evidence>
<sequence length="446" mass="48772">MSQAQPKILIAGAGIGGLATALSLHAAGFTNIHIFEAASQLTTLGVGINVQPSAVLILRHLGLLEALEKTGIKTQELNFYNRHGHSILSEPRGVRAGYAVPQLSIHRGECQMLLLSAVKERLGDGAVRLNHALTGFSQDDKSITAEFSQRRDGAPAEQSAVTGDVLIAADGINSTARRMLYPDEGPPRFSGRMLWRGCIEREPYLTGASMVWAGHADQKFIAYPISQRSADKGRSLVNWIAELRIRDRDDGDLTPPKTDWTKAVDKSVFQGRFHGWRCGGLDMKELIDSTDKVFEFPMSDRDPVERWSFGRLTLLGDAAHAMYPIGSNGASQAIIDAETLARELSKKAGDVEAALKAYEAERLPATAKIIMANRANGPDHVLQLCEERAPDGFENVYDVVPKEELEDIGRVYKKVAGFEMDGVNKKAKETEGVSEKLGLKSPKDWL</sequence>
<protein>
    <submittedName>
        <fullName evidence="8">Monooxygenase</fullName>
    </submittedName>
</protein>
<dbReference type="PANTHER" id="PTHR13789:SF268">
    <property type="entry name" value="5-METHYLPHENAZINE-1-CARBOXYLATE 1-MONOOXYGENASE"/>
    <property type="match status" value="1"/>
</dbReference>
<comment type="caution">
    <text evidence="8">The sequence shown here is derived from an EMBL/GenBank/DDBJ whole genome shotgun (WGS) entry which is preliminary data.</text>
</comment>
<name>A0A8H6NMN2_9PEZI</name>
<keyword evidence="9" id="KW-1185">Reference proteome</keyword>
<reference evidence="8" key="1">
    <citation type="journal article" date="2020" name="Phytopathology">
        <title>Genome Sequence Resources of Colletotrichum truncatum, C. plurivorum, C. musicola, and C. sojae: Four Species Pathogenic to Soybean (Glycine max).</title>
        <authorList>
            <person name="Rogerio F."/>
            <person name="Boufleur T.R."/>
            <person name="Ciampi-Guillardi M."/>
            <person name="Sukno S.A."/>
            <person name="Thon M.R."/>
            <person name="Massola Junior N.S."/>
            <person name="Baroncelli R."/>
        </authorList>
    </citation>
    <scope>NUCLEOTIDE SEQUENCE</scope>
    <source>
        <strain evidence="8">LFN00145</strain>
    </source>
</reference>
<comment type="similarity">
    <text evidence="1">Belongs to the paxM FAD-dependent monooxygenase family.</text>
</comment>
<dbReference type="Proteomes" id="UP000654918">
    <property type="component" value="Unassembled WGS sequence"/>
</dbReference>
<dbReference type="InterPro" id="IPR036188">
    <property type="entry name" value="FAD/NAD-bd_sf"/>
</dbReference>
<evidence type="ECO:0000256" key="2">
    <source>
        <dbReference type="ARBA" id="ARBA00022630"/>
    </source>
</evidence>
<dbReference type="SUPFAM" id="SSF51905">
    <property type="entry name" value="FAD/NAD(P)-binding domain"/>
    <property type="match status" value="1"/>
</dbReference>
<evidence type="ECO:0000313" key="9">
    <source>
        <dbReference type="Proteomes" id="UP000654918"/>
    </source>
</evidence>
<dbReference type="PRINTS" id="PR00420">
    <property type="entry name" value="RNGMNOXGNASE"/>
</dbReference>
<evidence type="ECO:0000256" key="4">
    <source>
        <dbReference type="ARBA" id="ARBA00023002"/>
    </source>
</evidence>
<dbReference type="NCBIfam" id="NF005720">
    <property type="entry name" value="PRK07538.1"/>
    <property type="match status" value="1"/>
</dbReference>
<dbReference type="EMBL" id="WIGO01000020">
    <property type="protein sequence ID" value="KAF6838235.1"/>
    <property type="molecule type" value="Genomic_DNA"/>
</dbReference>
<gene>
    <name evidence="8" type="ORF">CPLU01_02596</name>
</gene>
<organism evidence="8 9">
    <name type="scientific">Colletotrichum plurivorum</name>
    <dbReference type="NCBI Taxonomy" id="2175906"/>
    <lineage>
        <taxon>Eukaryota</taxon>
        <taxon>Fungi</taxon>
        <taxon>Dikarya</taxon>
        <taxon>Ascomycota</taxon>
        <taxon>Pezizomycotina</taxon>
        <taxon>Sordariomycetes</taxon>
        <taxon>Hypocreomycetidae</taxon>
        <taxon>Glomerellales</taxon>
        <taxon>Glomerellaceae</taxon>
        <taxon>Colletotrichum</taxon>
        <taxon>Colletotrichum orchidearum species complex</taxon>
    </lineage>
</organism>
<evidence type="ECO:0000256" key="1">
    <source>
        <dbReference type="ARBA" id="ARBA00007992"/>
    </source>
</evidence>
<keyword evidence="4" id="KW-0560">Oxidoreductase</keyword>
<evidence type="ECO:0000259" key="7">
    <source>
        <dbReference type="Pfam" id="PF01494"/>
    </source>
</evidence>
<dbReference type="PANTHER" id="PTHR13789">
    <property type="entry name" value="MONOOXYGENASE"/>
    <property type="match status" value="1"/>
</dbReference>
<keyword evidence="3" id="KW-0274">FAD</keyword>
<feature type="region of interest" description="Disordered" evidence="6">
    <location>
        <begin position="427"/>
        <end position="446"/>
    </location>
</feature>
<feature type="domain" description="FAD-binding" evidence="7">
    <location>
        <begin position="7"/>
        <end position="371"/>
    </location>
</feature>
<dbReference type="Gene3D" id="3.50.50.60">
    <property type="entry name" value="FAD/NAD(P)-binding domain"/>
    <property type="match status" value="1"/>
</dbReference>
<keyword evidence="2" id="KW-0285">Flavoprotein</keyword>
<keyword evidence="5 8" id="KW-0503">Monooxygenase</keyword>
<evidence type="ECO:0000256" key="5">
    <source>
        <dbReference type="ARBA" id="ARBA00023033"/>
    </source>
</evidence>
<dbReference type="Pfam" id="PF01494">
    <property type="entry name" value="FAD_binding_3"/>
    <property type="match status" value="1"/>
</dbReference>
<dbReference type="InterPro" id="IPR002938">
    <property type="entry name" value="FAD-bd"/>
</dbReference>
<dbReference type="SUPFAM" id="SSF54373">
    <property type="entry name" value="FAD-linked reductases, C-terminal domain"/>
    <property type="match status" value="1"/>
</dbReference>
<dbReference type="GO" id="GO:0004497">
    <property type="term" value="F:monooxygenase activity"/>
    <property type="evidence" value="ECO:0007669"/>
    <property type="project" value="UniProtKB-KW"/>
</dbReference>
<dbReference type="GO" id="GO:0071949">
    <property type="term" value="F:FAD binding"/>
    <property type="evidence" value="ECO:0007669"/>
    <property type="project" value="InterPro"/>
</dbReference>
<evidence type="ECO:0000256" key="6">
    <source>
        <dbReference type="SAM" id="MobiDB-lite"/>
    </source>
</evidence>
<dbReference type="Gene3D" id="3.30.9.30">
    <property type="match status" value="1"/>
</dbReference>
<accession>A0A8H6NMN2</accession>